<dbReference type="Pfam" id="PF00892">
    <property type="entry name" value="EamA"/>
    <property type="match status" value="2"/>
</dbReference>
<dbReference type="GO" id="GO:0022857">
    <property type="term" value="F:transmembrane transporter activity"/>
    <property type="evidence" value="ECO:0007669"/>
    <property type="project" value="InterPro"/>
</dbReference>
<protein>
    <recommendedName>
        <fullName evidence="6">WAT1-related protein</fullName>
    </recommendedName>
</protein>
<dbReference type="InterPro" id="IPR030184">
    <property type="entry name" value="WAT1-related"/>
</dbReference>
<dbReference type="GO" id="GO:0016020">
    <property type="term" value="C:membrane"/>
    <property type="evidence" value="ECO:0007669"/>
    <property type="project" value="UniProtKB-SubCell"/>
</dbReference>
<evidence type="ECO:0000256" key="6">
    <source>
        <dbReference type="RuleBase" id="RU363077"/>
    </source>
</evidence>
<evidence type="ECO:0000256" key="1">
    <source>
        <dbReference type="ARBA" id="ARBA00004141"/>
    </source>
</evidence>
<gene>
    <name evidence="8" type="ORF">CTI12_AA342160</name>
</gene>
<dbReference type="PANTHER" id="PTHR31218">
    <property type="entry name" value="WAT1-RELATED PROTEIN"/>
    <property type="match status" value="1"/>
</dbReference>
<organism evidence="8 9">
    <name type="scientific">Artemisia annua</name>
    <name type="common">Sweet wormwood</name>
    <dbReference type="NCBI Taxonomy" id="35608"/>
    <lineage>
        <taxon>Eukaryota</taxon>
        <taxon>Viridiplantae</taxon>
        <taxon>Streptophyta</taxon>
        <taxon>Embryophyta</taxon>
        <taxon>Tracheophyta</taxon>
        <taxon>Spermatophyta</taxon>
        <taxon>Magnoliopsida</taxon>
        <taxon>eudicotyledons</taxon>
        <taxon>Gunneridae</taxon>
        <taxon>Pentapetalae</taxon>
        <taxon>asterids</taxon>
        <taxon>campanulids</taxon>
        <taxon>Asterales</taxon>
        <taxon>Asteraceae</taxon>
        <taxon>Asteroideae</taxon>
        <taxon>Anthemideae</taxon>
        <taxon>Artemisiinae</taxon>
        <taxon>Artemisia</taxon>
    </lineage>
</organism>
<feature type="transmembrane region" description="Helical" evidence="6">
    <location>
        <begin position="285"/>
        <end position="305"/>
    </location>
</feature>
<evidence type="ECO:0000256" key="3">
    <source>
        <dbReference type="ARBA" id="ARBA00022692"/>
    </source>
</evidence>
<dbReference type="OrthoDB" id="1728340at2759"/>
<evidence type="ECO:0000256" key="2">
    <source>
        <dbReference type="ARBA" id="ARBA00007635"/>
    </source>
</evidence>
<dbReference type="Proteomes" id="UP000245207">
    <property type="component" value="Unassembled WGS sequence"/>
</dbReference>
<keyword evidence="9" id="KW-1185">Reference proteome</keyword>
<dbReference type="EMBL" id="PKPP01004380">
    <property type="protein sequence ID" value="PWA64655.1"/>
    <property type="molecule type" value="Genomic_DNA"/>
</dbReference>
<comment type="similarity">
    <text evidence="2 6">Belongs to the drug/metabolite transporter (DMT) superfamily. Plant drug/metabolite exporter (P-DME) (TC 2.A.7.4) family.</text>
</comment>
<name>A0A2U1MTR3_ARTAN</name>
<feature type="transmembrane region" description="Helical" evidence="6">
    <location>
        <begin position="45"/>
        <end position="69"/>
    </location>
</feature>
<comment type="caution">
    <text evidence="8">The sequence shown here is derived from an EMBL/GenBank/DDBJ whole genome shotgun (WGS) entry which is preliminary data.</text>
</comment>
<keyword evidence="5 6" id="KW-0472">Membrane</keyword>
<accession>A0A2U1MTR3</accession>
<feature type="domain" description="EamA" evidence="7">
    <location>
        <begin position="190"/>
        <end position="328"/>
    </location>
</feature>
<dbReference type="InterPro" id="IPR000620">
    <property type="entry name" value="EamA_dom"/>
</dbReference>
<feature type="transmembrane region" description="Helical" evidence="6">
    <location>
        <begin position="144"/>
        <end position="162"/>
    </location>
</feature>
<sequence length="369" mass="40462">MANTRVETWSWKDDVMPVVVMLMITCLDMSLVTIVKAAMNDGMGSIVYIVYHELFGTLILLPLFMIHIFRNYGSPPLSFHVLCRFFVLGLVGVCLFQVLAYAGIYYSSPTMASALSNLGPANTFLLAVVFRMEKLEIRSSSCRAKLLGTVIAISGATVFTLYQGPEIFWTAPSPDLPNHLLLSQPSNWVFGGLLMTIAVFLTSIWSVLLTATAREYPDQQTIVFFYCLFGTIQCIALSPFLEPNPSAWVVQPGLGLFAIVYGAVYVTVIRNTIITWCLEKKGPVFVAMFSPLSIVVAVIMGVTFLGDSLHLGSAIGATIVAAGFYTVMWGQIKEKKLLLPMEENLGVADQTESLNAFTPLLSSINESKC</sequence>
<evidence type="ECO:0000313" key="9">
    <source>
        <dbReference type="Proteomes" id="UP000245207"/>
    </source>
</evidence>
<feature type="transmembrane region" description="Helical" evidence="6">
    <location>
        <begin position="223"/>
        <end position="241"/>
    </location>
</feature>
<dbReference type="InterPro" id="IPR037185">
    <property type="entry name" value="EmrE-like"/>
</dbReference>
<evidence type="ECO:0000259" key="7">
    <source>
        <dbReference type="Pfam" id="PF00892"/>
    </source>
</evidence>
<dbReference type="AlphaFoldDB" id="A0A2U1MTR3"/>
<feature type="transmembrane region" description="Helical" evidence="6">
    <location>
        <begin position="81"/>
        <end position="106"/>
    </location>
</feature>
<dbReference type="SUPFAM" id="SSF103481">
    <property type="entry name" value="Multidrug resistance efflux transporter EmrE"/>
    <property type="match status" value="2"/>
</dbReference>
<keyword evidence="4 6" id="KW-1133">Transmembrane helix</keyword>
<feature type="transmembrane region" description="Helical" evidence="6">
    <location>
        <begin position="15"/>
        <end position="39"/>
    </location>
</feature>
<evidence type="ECO:0000256" key="4">
    <source>
        <dbReference type="ARBA" id="ARBA00022989"/>
    </source>
</evidence>
<feature type="domain" description="EamA" evidence="7">
    <location>
        <begin position="19"/>
        <end position="159"/>
    </location>
</feature>
<feature type="transmembrane region" description="Helical" evidence="6">
    <location>
        <begin position="253"/>
        <end position="273"/>
    </location>
</feature>
<keyword evidence="3 6" id="KW-0812">Transmembrane</keyword>
<feature type="transmembrane region" description="Helical" evidence="6">
    <location>
        <begin position="188"/>
        <end position="211"/>
    </location>
</feature>
<proteinExistence type="inferred from homology"/>
<evidence type="ECO:0000256" key="5">
    <source>
        <dbReference type="ARBA" id="ARBA00023136"/>
    </source>
</evidence>
<reference evidence="8 9" key="1">
    <citation type="journal article" date="2018" name="Mol. Plant">
        <title>The genome of Artemisia annua provides insight into the evolution of Asteraceae family and artemisinin biosynthesis.</title>
        <authorList>
            <person name="Shen Q."/>
            <person name="Zhang L."/>
            <person name="Liao Z."/>
            <person name="Wang S."/>
            <person name="Yan T."/>
            <person name="Shi P."/>
            <person name="Liu M."/>
            <person name="Fu X."/>
            <person name="Pan Q."/>
            <person name="Wang Y."/>
            <person name="Lv Z."/>
            <person name="Lu X."/>
            <person name="Zhang F."/>
            <person name="Jiang W."/>
            <person name="Ma Y."/>
            <person name="Chen M."/>
            <person name="Hao X."/>
            <person name="Li L."/>
            <person name="Tang Y."/>
            <person name="Lv G."/>
            <person name="Zhou Y."/>
            <person name="Sun X."/>
            <person name="Brodelius P.E."/>
            <person name="Rose J.K.C."/>
            <person name="Tang K."/>
        </authorList>
    </citation>
    <scope>NUCLEOTIDE SEQUENCE [LARGE SCALE GENOMIC DNA]</scope>
    <source>
        <strain evidence="9">cv. Huhao1</strain>
        <tissue evidence="8">Leaf</tissue>
    </source>
</reference>
<comment type="subcellular location">
    <subcellularLocation>
        <location evidence="1 6">Membrane</location>
        <topology evidence="1 6">Multi-pass membrane protein</topology>
    </subcellularLocation>
</comment>
<feature type="transmembrane region" description="Helical" evidence="6">
    <location>
        <begin position="311"/>
        <end position="332"/>
    </location>
</feature>
<evidence type="ECO:0000313" key="8">
    <source>
        <dbReference type="EMBL" id="PWA64655.1"/>
    </source>
</evidence>